<evidence type="ECO:0000313" key="6">
    <source>
        <dbReference type="EMBL" id="ANY84719.1"/>
    </source>
</evidence>
<dbReference type="PANTHER" id="PTHR10961">
    <property type="entry name" value="PEROXISOMAL SARCOSINE OXIDASE"/>
    <property type="match status" value="1"/>
</dbReference>
<geneLocation type="plasmid" evidence="6">
    <name>unnamed2</name>
</geneLocation>
<proteinExistence type="predicted"/>
<dbReference type="GO" id="GO:0050660">
    <property type="term" value="F:flavin adenine dinucleotide binding"/>
    <property type="evidence" value="ECO:0007669"/>
    <property type="project" value="InterPro"/>
</dbReference>
<dbReference type="SUPFAM" id="SSF51905">
    <property type="entry name" value="FAD/NAD(P)-binding domain"/>
    <property type="match status" value="1"/>
</dbReference>
<dbReference type="Pfam" id="PF01266">
    <property type="entry name" value="DAO"/>
    <property type="match status" value="1"/>
</dbReference>
<dbReference type="PANTHER" id="PTHR10961:SF46">
    <property type="entry name" value="PEROXISOMAL SARCOSINE OXIDASE"/>
    <property type="match status" value="1"/>
</dbReference>
<evidence type="ECO:0000256" key="2">
    <source>
        <dbReference type="ARBA" id="ARBA00022630"/>
    </source>
</evidence>
<evidence type="ECO:0000259" key="5">
    <source>
        <dbReference type="Pfam" id="PF01266"/>
    </source>
</evidence>
<sequence>MARIVIIGAGIVGLSVARAALKKGHEAIILEQGPVPNPHAASFDLHRMIRYQYGSAEGYTRMVTSAFDAWDRLWDDLGTDHFENTGSIAISLAPNDYAEKSLKTFQAIGLDHEVLNREDVERLCPHLTLPEGAWGVVSARGGPLFASRIVTDLAQWVVDHGAEIEANCKVVRVDPENGIAERADGTTVAGDLLVIAAGAWLPGLLPDRYGDNAVYRQGLCYVEPPARYKDSWRNAPAIASLGDHTGYTLPDRRGAGLKIGYSAHRRLARPEQHGFDSDLETESAAILGAFKPYFNEPDSYRPTRIQVGFYVLDPSRRFKLDQFGRGLVVTNCDGQMFKFGPLLGERIVGMFEGTESAADLSRWAAGH</sequence>
<evidence type="ECO:0000256" key="3">
    <source>
        <dbReference type="ARBA" id="ARBA00022827"/>
    </source>
</evidence>
<organism evidence="6">
    <name type="scientific">Microvirga ossetica</name>
    <dbReference type="NCBI Taxonomy" id="1882682"/>
    <lineage>
        <taxon>Bacteria</taxon>
        <taxon>Pseudomonadati</taxon>
        <taxon>Pseudomonadota</taxon>
        <taxon>Alphaproteobacteria</taxon>
        <taxon>Hyphomicrobiales</taxon>
        <taxon>Methylobacteriaceae</taxon>
        <taxon>Microvirga</taxon>
    </lineage>
</organism>
<dbReference type="EMBL" id="CP016619">
    <property type="protein sequence ID" value="ANY84719.1"/>
    <property type="molecule type" value="Genomic_DNA"/>
</dbReference>
<dbReference type="Gene3D" id="3.30.9.10">
    <property type="entry name" value="D-Amino Acid Oxidase, subunit A, domain 2"/>
    <property type="match status" value="1"/>
</dbReference>
<gene>
    <name evidence="6" type="ORF">BB934_41975</name>
</gene>
<protein>
    <recommendedName>
        <fullName evidence="5">FAD dependent oxidoreductase domain-containing protein</fullName>
    </recommendedName>
</protein>
<dbReference type="RefSeq" id="WP_099515587.1">
    <property type="nucleotide sequence ID" value="NZ_CP016619.1"/>
</dbReference>
<keyword evidence="3" id="KW-0274">FAD</keyword>
<keyword evidence="2" id="KW-0285">Flavoprotein</keyword>
<feature type="domain" description="FAD dependent oxidoreductase" evidence="5">
    <location>
        <begin position="3"/>
        <end position="347"/>
    </location>
</feature>
<accession>A0A1B2EXK1</accession>
<evidence type="ECO:0000256" key="1">
    <source>
        <dbReference type="ARBA" id="ARBA00001974"/>
    </source>
</evidence>
<dbReference type="Gene3D" id="3.50.50.60">
    <property type="entry name" value="FAD/NAD(P)-binding domain"/>
    <property type="match status" value="1"/>
</dbReference>
<dbReference type="KEGG" id="moc:BB934_41975"/>
<dbReference type="InterPro" id="IPR045170">
    <property type="entry name" value="MTOX"/>
</dbReference>
<keyword evidence="6" id="KW-0614">Plasmid</keyword>
<dbReference type="GO" id="GO:0008115">
    <property type="term" value="F:sarcosine oxidase activity"/>
    <property type="evidence" value="ECO:0007669"/>
    <property type="project" value="TreeGrafter"/>
</dbReference>
<comment type="cofactor">
    <cofactor evidence="1">
        <name>FAD</name>
        <dbReference type="ChEBI" id="CHEBI:57692"/>
    </cofactor>
</comment>
<evidence type="ECO:0000256" key="4">
    <source>
        <dbReference type="ARBA" id="ARBA00023002"/>
    </source>
</evidence>
<keyword evidence="4" id="KW-0560">Oxidoreductase</keyword>
<dbReference type="AlphaFoldDB" id="A0A1B2EXK1"/>
<dbReference type="InterPro" id="IPR036188">
    <property type="entry name" value="FAD/NAD-bd_sf"/>
</dbReference>
<name>A0A1B2EXK1_9HYPH</name>
<reference evidence="6" key="1">
    <citation type="submission" date="2016-07" db="EMBL/GenBank/DDBJ databases">
        <title>Microvirga ossetica sp. nov. a new species of rhizobia isolated from root nodules of the legume species Vicia alpestris Steven originated from North Ossetia region in the Caucasus.</title>
        <authorList>
            <person name="Safronova V.I."/>
            <person name="Kuznetsova I.G."/>
            <person name="Sazanova A.L."/>
            <person name="Belimov A."/>
            <person name="Andronov E."/>
            <person name="Osledkin Y.S."/>
            <person name="Onishchuk O.P."/>
            <person name="Kurchak O.N."/>
            <person name="Shaposhnikov A.I."/>
            <person name="Willems A."/>
            <person name="Tikhonovich I.A."/>
        </authorList>
    </citation>
    <scope>NUCLEOTIDE SEQUENCE [LARGE SCALE GENOMIC DNA]</scope>
    <source>
        <strain evidence="6">V5/3M</strain>
        <plasmid evidence="6">unnamed2</plasmid>
    </source>
</reference>
<dbReference type="InterPro" id="IPR006076">
    <property type="entry name" value="FAD-dep_OxRdtase"/>
</dbReference>
<dbReference type="OrthoDB" id="5499180at2"/>